<dbReference type="GO" id="GO:0005975">
    <property type="term" value="P:carbohydrate metabolic process"/>
    <property type="evidence" value="ECO:0007669"/>
    <property type="project" value="InterPro"/>
</dbReference>
<dbReference type="InterPro" id="IPR045582">
    <property type="entry name" value="Trehalase-like_N"/>
</dbReference>
<dbReference type="PANTHER" id="PTHR31616:SF0">
    <property type="entry name" value="GLUCAN 1,4-ALPHA-GLUCOSIDASE"/>
    <property type="match status" value="1"/>
</dbReference>
<dbReference type="GO" id="GO:0004553">
    <property type="term" value="F:hydrolase activity, hydrolyzing O-glycosyl compounds"/>
    <property type="evidence" value="ECO:0007669"/>
    <property type="project" value="TreeGrafter"/>
</dbReference>
<dbReference type="Pfam" id="PF00723">
    <property type="entry name" value="Glyco_hydro_15"/>
    <property type="match status" value="1"/>
</dbReference>
<name>A0A7G6VUA3_9SPHN</name>
<dbReference type="InterPro" id="IPR011613">
    <property type="entry name" value="GH15-like"/>
</dbReference>
<dbReference type="RefSeq" id="WP_185884435.1">
    <property type="nucleotide sequence ID" value="NZ_CP060052.1"/>
</dbReference>
<dbReference type="InterPro" id="IPR008928">
    <property type="entry name" value="6-hairpin_glycosidase_sf"/>
</dbReference>
<dbReference type="Proteomes" id="UP000515297">
    <property type="component" value="Chromosome"/>
</dbReference>
<evidence type="ECO:0000313" key="3">
    <source>
        <dbReference type="EMBL" id="QNE05318.1"/>
    </source>
</evidence>
<dbReference type="AlphaFoldDB" id="A0A7G6VUA3"/>
<gene>
    <name evidence="3" type="ORF">H4O24_00965</name>
</gene>
<dbReference type="PANTHER" id="PTHR31616">
    <property type="entry name" value="TREHALASE"/>
    <property type="match status" value="1"/>
</dbReference>
<dbReference type="Pfam" id="PF19291">
    <property type="entry name" value="TREH_N"/>
    <property type="match status" value="1"/>
</dbReference>
<dbReference type="InterPro" id="IPR012341">
    <property type="entry name" value="6hp_glycosidase-like_sf"/>
</dbReference>
<accession>A0A7G6VUA3</accession>
<dbReference type="Gene3D" id="1.50.10.10">
    <property type="match status" value="1"/>
</dbReference>
<evidence type="ECO:0000313" key="4">
    <source>
        <dbReference type="Proteomes" id="UP000515297"/>
    </source>
</evidence>
<proteinExistence type="predicted"/>
<evidence type="ECO:0000259" key="2">
    <source>
        <dbReference type="Pfam" id="PF19291"/>
    </source>
</evidence>
<reference evidence="3 4" key="1">
    <citation type="submission" date="2020-08" db="EMBL/GenBank/DDBJ databases">
        <authorList>
            <person name="Liu G."/>
            <person name="Sun C."/>
        </authorList>
    </citation>
    <scope>NUCLEOTIDE SEQUENCE [LARGE SCALE GENOMIC DNA]</scope>
    <source>
        <strain evidence="3 4">OT19</strain>
    </source>
</reference>
<dbReference type="EMBL" id="CP060052">
    <property type="protein sequence ID" value="QNE05318.1"/>
    <property type="molecule type" value="Genomic_DNA"/>
</dbReference>
<keyword evidence="3" id="KW-0378">Hydrolase</keyword>
<feature type="domain" description="Trehalase-like N-terminal" evidence="2">
    <location>
        <begin position="30"/>
        <end position="156"/>
    </location>
</feature>
<feature type="domain" description="GH15-like" evidence="1">
    <location>
        <begin position="243"/>
        <end position="606"/>
    </location>
</feature>
<protein>
    <submittedName>
        <fullName evidence="3">Glycoside hydrolase family 15 protein</fullName>
    </submittedName>
</protein>
<sequence length="617" mass="69273">MNDPNHVTAAVSQSRPASPRATASLDLWPIGNCQCSALIDTEGTFTWACLPRVDGDPVFCSLVDHGKEDGEDRGFWSISLEGGRVVGQSYLRNTPILKTSFADDDGNAFDVYDFCPRFKRKGRMYRPVAFVRIVRPVSGSPRMRMALRPACDYGNTSPERSFGSSHVSFRMPAMAMRLTTDAPVGLVQQESAFRLEKDLHFFFGPDESFSEAIDTGIGDMLARTTDEWQHWVRGLAIPFEWQDAVIRAAIGLKLCQHEDTGAIVAALTTSIPEHAHSGRNWDYRYCWIRDAYYTVQALNRIGALDVLESYLEYLRNIVDNAQGGHIQPLYDVRGNGELLEWEAAGLAGYRGMGPVRVGNDAWRQVQHDAYGQIILSSAQAFADQRLLRMSGIEDFHSLERVGERALKVWSTPDAGLWELRNSTHIHTYSAAMCWAAADRLAHAAQALGLKEREEYWMTHAARVQEAILKAAWNEKTGAIAATFGGDQRDASLLQLLDLRFIAKDDPKFHSTLAVLEKALRRGDHMLRYDSEDDFGLPHTAFNVCTFWLIEALHHTGRGEEARELFEAMLDRRTGAGMLSEDIDPHSLELWGNYPQTYSLVGIINCAVMLTKSWNEYR</sequence>
<organism evidence="3 4">
    <name type="scientific">Croceicoccus marinus</name>
    <dbReference type="NCBI Taxonomy" id="450378"/>
    <lineage>
        <taxon>Bacteria</taxon>
        <taxon>Pseudomonadati</taxon>
        <taxon>Pseudomonadota</taxon>
        <taxon>Alphaproteobacteria</taxon>
        <taxon>Sphingomonadales</taxon>
        <taxon>Erythrobacteraceae</taxon>
        <taxon>Croceicoccus</taxon>
    </lineage>
</organism>
<evidence type="ECO:0000259" key="1">
    <source>
        <dbReference type="Pfam" id="PF00723"/>
    </source>
</evidence>
<dbReference type="SUPFAM" id="SSF48208">
    <property type="entry name" value="Six-hairpin glycosidases"/>
    <property type="match status" value="1"/>
</dbReference>